<organism evidence="1">
    <name type="scientific">marine sediment metagenome</name>
    <dbReference type="NCBI Taxonomy" id="412755"/>
    <lineage>
        <taxon>unclassified sequences</taxon>
        <taxon>metagenomes</taxon>
        <taxon>ecological metagenomes</taxon>
    </lineage>
</organism>
<dbReference type="AlphaFoldDB" id="A0A0F9QCL1"/>
<gene>
    <name evidence="1" type="ORF">LCGC14_0735090</name>
</gene>
<dbReference type="EMBL" id="LAZR01001714">
    <property type="protein sequence ID" value="KKN40264.1"/>
    <property type="molecule type" value="Genomic_DNA"/>
</dbReference>
<comment type="caution">
    <text evidence="1">The sequence shown here is derived from an EMBL/GenBank/DDBJ whole genome shotgun (WGS) entry which is preliminary data.</text>
</comment>
<proteinExistence type="predicted"/>
<evidence type="ECO:0000313" key="1">
    <source>
        <dbReference type="EMBL" id="KKN40264.1"/>
    </source>
</evidence>
<accession>A0A0F9QCL1</accession>
<sequence>MKKVASLVLIVFVLGVFLPNLLLADSKDEIQAIKKAVKKNPDYKAGEEVKWFKLLVTDNKTKKDKVKITLPISLIETLLKCVDEDDLDIDGDECDIDLKELFAELKRLGPAVIIEVIEDDETVKIWFE</sequence>
<reference evidence="1" key="1">
    <citation type="journal article" date="2015" name="Nature">
        <title>Complex archaea that bridge the gap between prokaryotes and eukaryotes.</title>
        <authorList>
            <person name="Spang A."/>
            <person name="Saw J.H."/>
            <person name="Jorgensen S.L."/>
            <person name="Zaremba-Niedzwiedzka K."/>
            <person name="Martijn J."/>
            <person name="Lind A.E."/>
            <person name="van Eijk R."/>
            <person name="Schleper C."/>
            <person name="Guy L."/>
            <person name="Ettema T.J."/>
        </authorList>
    </citation>
    <scope>NUCLEOTIDE SEQUENCE</scope>
</reference>
<name>A0A0F9QCL1_9ZZZZ</name>
<protein>
    <submittedName>
        <fullName evidence="1">Uncharacterized protein</fullName>
    </submittedName>
</protein>